<dbReference type="EMBL" id="PFCB01000033">
    <property type="protein sequence ID" value="PIR73981.1"/>
    <property type="molecule type" value="Genomic_DNA"/>
</dbReference>
<dbReference type="Pfam" id="PF13616">
    <property type="entry name" value="Rotamase_3"/>
    <property type="match status" value="1"/>
</dbReference>
<dbReference type="PANTHER" id="PTHR47245">
    <property type="entry name" value="PEPTIDYLPROLYL ISOMERASE"/>
    <property type="match status" value="1"/>
</dbReference>
<organism evidence="5 6">
    <name type="scientific">Candidatus Magasanikbacteria bacterium CG10_big_fil_rev_8_21_14_0_10_47_10</name>
    <dbReference type="NCBI Taxonomy" id="1974652"/>
    <lineage>
        <taxon>Bacteria</taxon>
        <taxon>Candidatus Magasanikiibacteriota</taxon>
    </lineage>
</organism>
<comment type="caution">
    <text evidence="5">The sequence shown here is derived from an EMBL/GenBank/DDBJ whole genome shotgun (WGS) entry which is preliminary data.</text>
</comment>
<dbReference type="GO" id="GO:0003755">
    <property type="term" value="F:peptidyl-prolyl cis-trans isomerase activity"/>
    <property type="evidence" value="ECO:0007669"/>
    <property type="project" value="UniProtKB-KW"/>
</dbReference>
<evidence type="ECO:0000313" key="5">
    <source>
        <dbReference type="EMBL" id="PIR73981.1"/>
    </source>
</evidence>
<accession>A0A2H0TP97</accession>
<dbReference type="PANTHER" id="PTHR47245:SF2">
    <property type="entry name" value="PEPTIDYL-PROLYL CIS-TRANS ISOMERASE HP_0175-RELATED"/>
    <property type="match status" value="1"/>
</dbReference>
<gene>
    <name evidence="5" type="ORF">COU35_04990</name>
</gene>
<evidence type="ECO:0000259" key="4">
    <source>
        <dbReference type="PROSITE" id="PS50198"/>
    </source>
</evidence>
<keyword evidence="1" id="KW-0413">Isomerase</keyword>
<dbReference type="PROSITE" id="PS50198">
    <property type="entry name" value="PPIC_PPIASE_2"/>
    <property type="match status" value="1"/>
</dbReference>
<keyword evidence="3" id="KW-1133">Transmembrane helix</keyword>
<dbReference type="InterPro" id="IPR000297">
    <property type="entry name" value="PPIase_PpiC"/>
</dbReference>
<dbReference type="SUPFAM" id="SSF54534">
    <property type="entry name" value="FKBP-like"/>
    <property type="match status" value="1"/>
</dbReference>
<keyword evidence="3" id="KW-0812">Transmembrane</keyword>
<dbReference type="SUPFAM" id="SSF109998">
    <property type="entry name" value="Triger factor/SurA peptide-binding domain-like"/>
    <property type="match status" value="1"/>
</dbReference>
<evidence type="ECO:0000256" key="1">
    <source>
        <dbReference type="PROSITE-ProRule" id="PRU00278"/>
    </source>
</evidence>
<evidence type="ECO:0000313" key="6">
    <source>
        <dbReference type="Proteomes" id="UP000230154"/>
    </source>
</evidence>
<proteinExistence type="predicted"/>
<dbReference type="Gene3D" id="3.10.50.40">
    <property type="match status" value="1"/>
</dbReference>
<sequence>MEDQQKMVEHVEEEKKEDEKKSAPAQKNVLALLASLVGLAVLVLGGGYFIVDGQVQRLSENGAVRTASRLYQLPAAEINGSAILYADYIDDVITLRTFFANSQDFGAVNDGQLSDMTISRLLAAELVKQVAKELDVTVTPEDIQARRDEIIATFDNEEAAETEVQNMYGWNLDTYIQKVVVPIIREEKVQEAFQAAASISGLETFEEVRASHILFPVEDETEDGIVRQQAQEVIDRLNNGEDFAALAAEFGSDATKDKGGDLGWFGRGVMVPVFEETAFGMEPGEISQEPVKSEFGYHIIRLDEKRDSKDFLGYMDDRFRNSEVKILIPINNPFAQAAQPEGQNELTPAVIGEDGISGTDGVNVLE</sequence>
<dbReference type="InterPro" id="IPR046357">
    <property type="entry name" value="PPIase_dom_sf"/>
</dbReference>
<keyword evidence="3" id="KW-0472">Membrane</keyword>
<protein>
    <recommendedName>
        <fullName evidence="4">PpiC domain-containing protein</fullName>
    </recommendedName>
</protein>
<dbReference type="InterPro" id="IPR027304">
    <property type="entry name" value="Trigger_fact/SurA_dom_sf"/>
</dbReference>
<reference evidence="6" key="1">
    <citation type="submission" date="2017-09" db="EMBL/GenBank/DDBJ databases">
        <title>Depth-based differentiation of microbial function through sediment-hosted aquifers and enrichment of novel symbionts in the deep terrestrial subsurface.</title>
        <authorList>
            <person name="Probst A.J."/>
            <person name="Ladd B."/>
            <person name="Jarett J.K."/>
            <person name="Geller-Mcgrath D.E."/>
            <person name="Sieber C.M.K."/>
            <person name="Emerson J.B."/>
            <person name="Anantharaman K."/>
            <person name="Thomas B.C."/>
            <person name="Malmstrom R."/>
            <person name="Stieglmeier M."/>
            <person name="Klingl A."/>
            <person name="Woyke T."/>
            <person name="Ryan C.M."/>
            <person name="Banfield J.F."/>
        </authorList>
    </citation>
    <scope>NUCLEOTIDE SEQUENCE [LARGE SCALE GENOMIC DNA]</scope>
</reference>
<evidence type="ECO:0000256" key="2">
    <source>
        <dbReference type="SAM" id="MobiDB-lite"/>
    </source>
</evidence>
<name>A0A2H0TP97_9BACT</name>
<feature type="domain" description="PpiC" evidence="4">
    <location>
        <begin position="205"/>
        <end position="304"/>
    </location>
</feature>
<evidence type="ECO:0000256" key="3">
    <source>
        <dbReference type="SAM" id="Phobius"/>
    </source>
</evidence>
<keyword evidence="1" id="KW-0697">Rotamase</keyword>
<feature type="transmembrane region" description="Helical" evidence="3">
    <location>
        <begin position="29"/>
        <end position="51"/>
    </location>
</feature>
<dbReference type="AlphaFoldDB" id="A0A2H0TP97"/>
<feature type="region of interest" description="Disordered" evidence="2">
    <location>
        <begin position="1"/>
        <end position="22"/>
    </location>
</feature>
<dbReference type="InterPro" id="IPR050245">
    <property type="entry name" value="PrsA_foldase"/>
</dbReference>
<dbReference type="Proteomes" id="UP000230154">
    <property type="component" value="Unassembled WGS sequence"/>
</dbReference>